<reference evidence="2" key="1">
    <citation type="submission" date="2018-05" db="EMBL/GenBank/DDBJ databases">
        <authorList>
            <person name="Lanie J.A."/>
            <person name="Ng W.-L."/>
            <person name="Kazmierczak K.M."/>
            <person name="Andrzejewski T.M."/>
            <person name="Davidsen T.M."/>
            <person name="Wayne K.J."/>
            <person name="Tettelin H."/>
            <person name="Glass J.I."/>
            <person name="Rusch D."/>
            <person name="Podicherti R."/>
            <person name="Tsui H.-C.T."/>
            <person name="Winkler M.E."/>
        </authorList>
    </citation>
    <scope>NUCLEOTIDE SEQUENCE</scope>
</reference>
<name>A0A381UPH6_9ZZZZ</name>
<protein>
    <submittedName>
        <fullName evidence="2">Uncharacterized protein</fullName>
    </submittedName>
</protein>
<dbReference type="EMBL" id="UINC01006634">
    <property type="protein sequence ID" value="SVA28723.1"/>
    <property type="molecule type" value="Genomic_DNA"/>
</dbReference>
<feature type="region of interest" description="Disordered" evidence="1">
    <location>
        <begin position="111"/>
        <end position="140"/>
    </location>
</feature>
<dbReference type="PANTHER" id="PTHR35757:SF1">
    <property type="entry name" value="THERMOSOME SUBUNIT GAMMA"/>
    <property type="match status" value="1"/>
</dbReference>
<evidence type="ECO:0000313" key="2">
    <source>
        <dbReference type="EMBL" id="SVA28723.1"/>
    </source>
</evidence>
<feature type="compositionally biased region" description="Basic and acidic residues" evidence="1">
    <location>
        <begin position="111"/>
        <end position="123"/>
    </location>
</feature>
<organism evidence="2">
    <name type="scientific">marine metagenome</name>
    <dbReference type="NCBI Taxonomy" id="408172"/>
    <lineage>
        <taxon>unclassified sequences</taxon>
        <taxon>metagenomes</taxon>
        <taxon>ecological metagenomes</taxon>
    </lineage>
</organism>
<proteinExistence type="predicted"/>
<accession>A0A381UPH6</accession>
<gene>
    <name evidence="2" type="ORF">METZ01_LOCUS81577</name>
</gene>
<dbReference type="AlphaFoldDB" id="A0A381UPH6"/>
<evidence type="ECO:0000256" key="1">
    <source>
        <dbReference type="SAM" id="MobiDB-lite"/>
    </source>
</evidence>
<dbReference type="PANTHER" id="PTHR35757">
    <property type="entry name" value="THERMOSOME SUBUNIT GAMMA"/>
    <property type="match status" value="1"/>
</dbReference>
<sequence length="332" mass="36700">MRVRSTGWLAGLAAMGVVGGLIAEEVKPASELPKKFIRMTMNPERLRIPQSLDTSIIRFVPTDEKLAKAGVTVDLIGAIHIGDQVYFQKLDKSFKQYDALLYEMVAEKDETGGAPQRWEDRDQPGTGTAEASGKTSVSGEKSFEAGMTAIGGMQLGAKDMLGLSFQLDGINYNAPNMVHADMSPEEFAQKMKDRGESFFTMFMQLFMQGLAQQRANKQGGASDVALLFAFFSSDRELALKRVLAKQFAETDILDMLGGEKGSTIITERNLIALDVLSEQLAKGKKRIGIFYGAGHLGDMSRRLVSDFGMKFTGEKWVEAWNLRSKPRRRPHK</sequence>